<dbReference type="HOGENOM" id="CLU_1556744_0_0_1"/>
<gene>
    <name evidence="1" type="ORF">CAPTEDRAFT_190713</name>
</gene>
<keyword evidence="3" id="KW-1185">Reference proteome</keyword>
<name>R7TS40_CAPTE</name>
<dbReference type="Proteomes" id="UP000014760">
    <property type="component" value="Unassembled WGS sequence"/>
</dbReference>
<sequence length="172" mass="19647">MAAHCMERYGVATPDLQYLQNYFKQFPNTEPPSKGHTETYSTLAHMGTLALVVGDNKTVKRAAKLRKEFVKLQSDPENFFYYKMEKGSLVTETDETMNFGPFGFYLQLAYPAAFLASYYRSTGEEVYLEMAKDMMYLDSCHERVYAMQSIKLAVASTLVPQSTRLMLHSRAP</sequence>
<reference evidence="1 3" key="2">
    <citation type="journal article" date="2013" name="Nature">
        <title>Insights into bilaterian evolution from three spiralian genomes.</title>
        <authorList>
            <person name="Simakov O."/>
            <person name="Marletaz F."/>
            <person name="Cho S.J."/>
            <person name="Edsinger-Gonzales E."/>
            <person name="Havlak P."/>
            <person name="Hellsten U."/>
            <person name="Kuo D.H."/>
            <person name="Larsson T."/>
            <person name="Lv J."/>
            <person name="Arendt D."/>
            <person name="Savage R."/>
            <person name="Osoegawa K."/>
            <person name="de Jong P."/>
            <person name="Grimwood J."/>
            <person name="Chapman J.A."/>
            <person name="Shapiro H."/>
            <person name="Aerts A."/>
            <person name="Otillar R.P."/>
            <person name="Terry A.Y."/>
            <person name="Boore J.L."/>
            <person name="Grigoriev I.V."/>
            <person name="Lindberg D.R."/>
            <person name="Seaver E.C."/>
            <person name="Weisblat D.A."/>
            <person name="Putnam N.H."/>
            <person name="Rokhsar D.S."/>
        </authorList>
    </citation>
    <scope>NUCLEOTIDE SEQUENCE</scope>
    <source>
        <strain evidence="1 3">I ESC-2004</strain>
    </source>
</reference>
<reference evidence="3" key="1">
    <citation type="submission" date="2012-12" db="EMBL/GenBank/DDBJ databases">
        <authorList>
            <person name="Hellsten U."/>
            <person name="Grimwood J."/>
            <person name="Chapman J.A."/>
            <person name="Shapiro H."/>
            <person name="Aerts A."/>
            <person name="Otillar R.P."/>
            <person name="Terry A.Y."/>
            <person name="Boore J.L."/>
            <person name="Simakov O."/>
            <person name="Marletaz F."/>
            <person name="Cho S.-J."/>
            <person name="Edsinger-Gonzales E."/>
            <person name="Havlak P."/>
            <person name="Kuo D.-H."/>
            <person name="Larsson T."/>
            <person name="Lv J."/>
            <person name="Arendt D."/>
            <person name="Savage R."/>
            <person name="Osoegawa K."/>
            <person name="de Jong P."/>
            <person name="Lindberg D.R."/>
            <person name="Seaver E.C."/>
            <person name="Weisblat D.A."/>
            <person name="Putnam N.H."/>
            <person name="Grigoriev I.V."/>
            <person name="Rokhsar D.S."/>
        </authorList>
    </citation>
    <scope>NUCLEOTIDE SEQUENCE</scope>
    <source>
        <strain evidence="3">I ESC-2004</strain>
    </source>
</reference>
<dbReference type="EnsemblMetazoa" id="CapteT190713">
    <property type="protein sequence ID" value="CapteP190713"/>
    <property type="gene ID" value="CapteG190713"/>
</dbReference>
<accession>R7TS40</accession>
<dbReference type="AlphaFoldDB" id="R7TS40"/>
<proteinExistence type="predicted"/>
<dbReference type="EMBL" id="AMQN01011291">
    <property type="status" value="NOT_ANNOTATED_CDS"/>
    <property type="molecule type" value="Genomic_DNA"/>
</dbReference>
<evidence type="ECO:0000313" key="2">
    <source>
        <dbReference type="EnsemblMetazoa" id="CapteP190713"/>
    </source>
</evidence>
<evidence type="ECO:0000313" key="1">
    <source>
        <dbReference type="EMBL" id="ELT96469.1"/>
    </source>
</evidence>
<protein>
    <submittedName>
        <fullName evidence="1 2">Uncharacterized protein</fullName>
    </submittedName>
</protein>
<evidence type="ECO:0000313" key="3">
    <source>
        <dbReference type="Proteomes" id="UP000014760"/>
    </source>
</evidence>
<reference evidence="2" key="3">
    <citation type="submission" date="2015-06" db="UniProtKB">
        <authorList>
            <consortium name="EnsemblMetazoa"/>
        </authorList>
    </citation>
    <scope>IDENTIFICATION</scope>
</reference>
<dbReference type="EMBL" id="KB308811">
    <property type="protein sequence ID" value="ELT96469.1"/>
    <property type="molecule type" value="Genomic_DNA"/>
</dbReference>
<organism evidence="1">
    <name type="scientific">Capitella teleta</name>
    <name type="common">Polychaete worm</name>
    <dbReference type="NCBI Taxonomy" id="283909"/>
    <lineage>
        <taxon>Eukaryota</taxon>
        <taxon>Metazoa</taxon>
        <taxon>Spiralia</taxon>
        <taxon>Lophotrochozoa</taxon>
        <taxon>Annelida</taxon>
        <taxon>Polychaeta</taxon>
        <taxon>Sedentaria</taxon>
        <taxon>Scolecida</taxon>
        <taxon>Capitellidae</taxon>
        <taxon>Capitella</taxon>
    </lineage>
</organism>